<dbReference type="GO" id="GO:0003921">
    <property type="term" value="F:GMP synthase activity"/>
    <property type="evidence" value="ECO:0007669"/>
    <property type="project" value="TreeGrafter"/>
</dbReference>
<evidence type="ECO:0000256" key="5">
    <source>
        <dbReference type="ARBA" id="ARBA00022741"/>
    </source>
</evidence>
<keyword evidence="4" id="KW-0436">Ligase</keyword>
<organism evidence="11">
    <name type="scientific">Sulfurihydrogenibium azorense</name>
    <dbReference type="NCBI Taxonomy" id="309806"/>
    <lineage>
        <taxon>Bacteria</taxon>
        <taxon>Pseudomonadati</taxon>
        <taxon>Aquificota</taxon>
        <taxon>Aquificia</taxon>
        <taxon>Aquificales</taxon>
        <taxon>Hydrogenothermaceae</taxon>
        <taxon>Sulfurihydrogenibium</taxon>
    </lineage>
</organism>
<protein>
    <recommendedName>
        <fullName evidence="3">GMP synthase (glutamine-hydrolyzing)</fullName>
        <ecNumber evidence="3">6.3.5.2</ecNumber>
    </recommendedName>
</protein>
<keyword evidence="9" id="KW-0315">Glutamine amidotransferase</keyword>
<evidence type="ECO:0000256" key="4">
    <source>
        <dbReference type="ARBA" id="ARBA00022598"/>
    </source>
</evidence>
<dbReference type="PANTHER" id="PTHR11922">
    <property type="entry name" value="GMP SYNTHASE-RELATED"/>
    <property type="match status" value="1"/>
</dbReference>
<name>A0A831YBC7_9AQUI</name>
<dbReference type="EC" id="6.3.5.2" evidence="3"/>
<feature type="domain" description="GMP synthase C-terminal" evidence="10">
    <location>
        <begin position="27"/>
        <end position="118"/>
    </location>
</feature>
<proteinExistence type="predicted"/>
<dbReference type="PANTHER" id="PTHR11922:SF2">
    <property type="entry name" value="GMP SYNTHASE [GLUTAMINE-HYDROLYZING]"/>
    <property type="match status" value="1"/>
</dbReference>
<gene>
    <name evidence="11" type="ORF">ENO34_03810</name>
</gene>
<dbReference type="GO" id="GO:0005524">
    <property type="term" value="F:ATP binding"/>
    <property type="evidence" value="ECO:0007669"/>
    <property type="project" value="UniProtKB-KW"/>
</dbReference>
<comment type="function">
    <text evidence="1">Catalyzes the synthesis of GMP from XMP.</text>
</comment>
<dbReference type="Proteomes" id="UP000885621">
    <property type="component" value="Unassembled WGS sequence"/>
</dbReference>
<keyword evidence="7" id="KW-0658">Purine biosynthesis</keyword>
<comment type="caution">
    <text evidence="11">The sequence shown here is derived from an EMBL/GenBank/DDBJ whole genome shotgun (WGS) entry which is preliminary data.</text>
</comment>
<dbReference type="SUPFAM" id="SSF54810">
    <property type="entry name" value="GMP synthetase C-terminal dimerisation domain"/>
    <property type="match status" value="1"/>
</dbReference>
<evidence type="ECO:0000259" key="10">
    <source>
        <dbReference type="Pfam" id="PF00958"/>
    </source>
</evidence>
<dbReference type="GO" id="GO:0005829">
    <property type="term" value="C:cytosol"/>
    <property type="evidence" value="ECO:0007669"/>
    <property type="project" value="TreeGrafter"/>
</dbReference>
<evidence type="ECO:0000256" key="9">
    <source>
        <dbReference type="ARBA" id="ARBA00022962"/>
    </source>
</evidence>
<dbReference type="FunFam" id="3.30.300.10:FF:000002">
    <property type="entry name" value="GMP synthase [glutamine-hydrolyzing]"/>
    <property type="match status" value="1"/>
</dbReference>
<dbReference type="Gene3D" id="3.30.300.10">
    <property type="match status" value="1"/>
</dbReference>
<accession>A0A831YBC7</accession>
<evidence type="ECO:0000256" key="7">
    <source>
        <dbReference type="ARBA" id="ARBA00022755"/>
    </source>
</evidence>
<evidence type="ECO:0000256" key="1">
    <source>
        <dbReference type="ARBA" id="ARBA00002332"/>
    </source>
</evidence>
<evidence type="ECO:0000256" key="8">
    <source>
        <dbReference type="ARBA" id="ARBA00022840"/>
    </source>
</evidence>
<keyword evidence="8" id="KW-0067">ATP-binding</keyword>
<feature type="non-terminal residue" evidence="11">
    <location>
        <position position="1"/>
    </location>
</feature>
<keyword evidence="6" id="KW-0332">GMP biosynthesis</keyword>
<evidence type="ECO:0000256" key="6">
    <source>
        <dbReference type="ARBA" id="ARBA00022749"/>
    </source>
</evidence>
<comment type="pathway">
    <text evidence="2">Purine metabolism; GMP biosynthesis; GMP from XMP (L-Gln route): step 1/1.</text>
</comment>
<evidence type="ECO:0000256" key="2">
    <source>
        <dbReference type="ARBA" id="ARBA00005153"/>
    </source>
</evidence>
<dbReference type="InterPro" id="IPR001674">
    <property type="entry name" value="GMP_synth_C"/>
</dbReference>
<evidence type="ECO:0000313" key="11">
    <source>
        <dbReference type="EMBL" id="HEV09507.1"/>
    </source>
</evidence>
<sequence>GLAIRVIGEVTEENLNILREADAIVVEEVKKAGLYKDLWQSFAVLLPVHTVGVMGDYRTYEKVVAIRAVESTDGMTADWARLPYDLLDRMMRRIINEVKGVNRVVYDISSKPPATIEWE</sequence>
<reference evidence="11" key="1">
    <citation type="journal article" date="2020" name="mSystems">
        <title>Genome- and Community-Level Interaction Insights into Carbon Utilization and Element Cycling Functions of Hydrothermarchaeota in Hydrothermal Sediment.</title>
        <authorList>
            <person name="Zhou Z."/>
            <person name="Liu Y."/>
            <person name="Xu W."/>
            <person name="Pan J."/>
            <person name="Luo Z.H."/>
            <person name="Li M."/>
        </authorList>
    </citation>
    <scope>NUCLEOTIDE SEQUENCE [LARGE SCALE GENOMIC DNA]</scope>
    <source>
        <strain evidence="11">SpSt-1257</strain>
    </source>
</reference>
<dbReference type="EMBL" id="DSFC01000219">
    <property type="protein sequence ID" value="HEV09507.1"/>
    <property type="molecule type" value="Genomic_DNA"/>
</dbReference>
<keyword evidence="5" id="KW-0547">Nucleotide-binding</keyword>
<evidence type="ECO:0000256" key="3">
    <source>
        <dbReference type="ARBA" id="ARBA00012746"/>
    </source>
</evidence>
<dbReference type="AlphaFoldDB" id="A0A831YBC7"/>
<dbReference type="Pfam" id="PF00958">
    <property type="entry name" value="GMP_synt_C"/>
    <property type="match status" value="1"/>
</dbReference>